<keyword evidence="2" id="KW-0378">Hydrolase</keyword>
<gene>
    <name evidence="2" type="ORF">FHW18_002540</name>
</gene>
<evidence type="ECO:0000313" key="3">
    <source>
        <dbReference type="Proteomes" id="UP000542125"/>
    </source>
</evidence>
<dbReference type="EMBL" id="JACBYR010000001">
    <property type="protein sequence ID" value="NYE83269.1"/>
    <property type="molecule type" value="Genomic_DNA"/>
</dbReference>
<sequence>MSRTVLFIHDAGASPAVWSSFVRRYAACGYQCHAPAWPVAGPHDPGGVPCLARLIAAHAAFARTLPEPPLLIGHGIGGLIVQVLLDHGIGAAGIAIAPFTSGGGWRGLLAFLRGVTFADRRWARLFRQAAFSRDAFIAFDNDHRAPLLLITAENDRTIGAGAVAATYRQHRLSIAATAFRRFPGRSHWLIAEPGWEAVADDGMQWFQQQSGRS</sequence>
<dbReference type="GO" id="GO:0016787">
    <property type="term" value="F:hydrolase activity"/>
    <property type="evidence" value="ECO:0007669"/>
    <property type="project" value="UniProtKB-KW"/>
</dbReference>
<dbReference type="Pfam" id="PF12697">
    <property type="entry name" value="Abhydrolase_6"/>
    <property type="match status" value="1"/>
</dbReference>
<proteinExistence type="predicted"/>
<dbReference type="AlphaFoldDB" id="A0A7Y9IW24"/>
<dbReference type="InterPro" id="IPR029058">
    <property type="entry name" value="AB_hydrolase_fold"/>
</dbReference>
<dbReference type="RefSeq" id="WP_179586790.1">
    <property type="nucleotide sequence ID" value="NZ_JACBYR010000001.1"/>
</dbReference>
<evidence type="ECO:0000259" key="1">
    <source>
        <dbReference type="Pfam" id="PF12697"/>
    </source>
</evidence>
<feature type="domain" description="AB hydrolase-1" evidence="1">
    <location>
        <begin position="5"/>
        <end position="199"/>
    </location>
</feature>
<dbReference type="SUPFAM" id="SSF53474">
    <property type="entry name" value="alpha/beta-Hydrolases"/>
    <property type="match status" value="1"/>
</dbReference>
<dbReference type="Gene3D" id="3.40.50.1820">
    <property type="entry name" value="alpha/beta hydrolase"/>
    <property type="match status" value="1"/>
</dbReference>
<dbReference type="InterPro" id="IPR000073">
    <property type="entry name" value="AB_hydrolase_1"/>
</dbReference>
<dbReference type="Proteomes" id="UP000542125">
    <property type="component" value="Unassembled WGS sequence"/>
</dbReference>
<comment type="caution">
    <text evidence="2">The sequence shown here is derived from an EMBL/GenBank/DDBJ whole genome shotgun (WGS) entry which is preliminary data.</text>
</comment>
<protein>
    <submittedName>
        <fullName evidence="2">Alpha-beta hydrolase superfamily lysophospholipase</fullName>
    </submittedName>
</protein>
<accession>A0A7Y9IW24</accession>
<keyword evidence="3" id="KW-1185">Reference proteome</keyword>
<evidence type="ECO:0000313" key="2">
    <source>
        <dbReference type="EMBL" id="NYE83269.1"/>
    </source>
</evidence>
<name>A0A7Y9IW24_9BURK</name>
<organism evidence="2 3">
    <name type="scientific">Pigmentiphaga litoralis</name>
    <dbReference type="NCBI Taxonomy" id="516702"/>
    <lineage>
        <taxon>Bacteria</taxon>
        <taxon>Pseudomonadati</taxon>
        <taxon>Pseudomonadota</taxon>
        <taxon>Betaproteobacteria</taxon>
        <taxon>Burkholderiales</taxon>
        <taxon>Alcaligenaceae</taxon>
        <taxon>Pigmentiphaga</taxon>
    </lineage>
</organism>
<reference evidence="2 3" key="1">
    <citation type="submission" date="2020-07" db="EMBL/GenBank/DDBJ databases">
        <title>Genomic Encyclopedia of Type Strains, Phase IV (KMG-V): Genome sequencing to study the core and pangenomes of soil and plant-associated prokaryotes.</title>
        <authorList>
            <person name="Whitman W."/>
        </authorList>
    </citation>
    <scope>NUCLEOTIDE SEQUENCE [LARGE SCALE GENOMIC DNA]</scope>
    <source>
        <strain evidence="2 3">SAS40</strain>
    </source>
</reference>